<evidence type="ECO:0000313" key="2">
    <source>
        <dbReference type="EMBL" id="NKC02429.1"/>
    </source>
</evidence>
<accession>A0ABX1DHG9</accession>
<organism evidence="2 3">
    <name type="scientific">Brucella haematophila</name>
    <dbReference type="NCBI Taxonomy" id="419474"/>
    <lineage>
        <taxon>Bacteria</taxon>
        <taxon>Pseudomonadati</taxon>
        <taxon>Pseudomonadota</taxon>
        <taxon>Alphaproteobacteria</taxon>
        <taxon>Hyphomicrobiales</taxon>
        <taxon>Brucellaceae</taxon>
        <taxon>Brucella/Ochrobactrum group</taxon>
        <taxon>Brucella</taxon>
    </lineage>
</organism>
<dbReference type="InterPro" id="IPR002142">
    <property type="entry name" value="Peptidase_S49"/>
</dbReference>
<reference evidence="2 3" key="1">
    <citation type="submission" date="2020-03" db="EMBL/GenBank/DDBJ databases">
        <title>Whole genome sequencing of clinical and environmental type strains of Ochrobactrum.</title>
        <authorList>
            <person name="Dharne M."/>
        </authorList>
    </citation>
    <scope>NUCLEOTIDE SEQUENCE [LARGE SCALE GENOMIC DNA]</scope>
    <source>
        <strain evidence="2 3">CIP 109452</strain>
    </source>
</reference>
<dbReference type="EMBL" id="JAAVLN010000001">
    <property type="protein sequence ID" value="NKC02429.1"/>
    <property type="molecule type" value="Genomic_DNA"/>
</dbReference>
<evidence type="ECO:0000259" key="1">
    <source>
        <dbReference type="Pfam" id="PF01343"/>
    </source>
</evidence>
<keyword evidence="3" id="KW-1185">Reference proteome</keyword>
<protein>
    <recommendedName>
        <fullName evidence="1">Peptidase S49 domain-containing protein</fullName>
    </recommendedName>
</protein>
<name>A0ABX1DHG9_9HYPH</name>
<dbReference type="InterPro" id="IPR029045">
    <property type="entry name" value="ClpP/crotonase-like_dom_sf"/>
</dbReference>
<feature type="domain" description="Peptidase S49" evidence="1">
    <location>
        <begin position="34"/>
        <end position="103"/>
    </location>
</feature>
<proteinExistence type="predicted"/>
<gene>
    <name evidence="2" type="ORF">HED55_00535</name>
</gene>
<comment type="caution">
    <text evidence="2">The sequence shown here is derived from an EMBL/GenBank/DDBJ whole genome shotgun (WGS) entry which is preliminary data.</text>
</comment>
<dbReference type="Pfam" id="PF01343">
    <property type="entry name" value="Peptidase_S49"/>
    <property type="match status" value="1"/>
</dbReference>
<dbReference type="SUPFAM" id="SSF52096">
    <property type="entry name" value="ClpP/crotonase"/>
    <property type="match status" value="1"/>
</dbReference>
<sequence>MVFAQPCRTPAKGRRGRTDRVHFFSIPGKRTDLSTDEGRARIQRTIDALAEVFIATVADGRGVKPDDVIAKFGGGDVLIGSAAVAAGMADRIGNFEAVIKELDGRSPPQPPNSGAIP</sequence>
<evidence type="ECO:0000313" key="3">
    <source>
        <dbReference type="Proteomes" id="UP000704467"/>
    </source>
</evidence>
<dbReference type="Proteomes" id="UP000704467">
    <property type="component" value="Unassembled WGS sequence"/>
</dbReference>